<reference evidence="3" key="1">
    <citation type="journal article" date="2017" name="BMC Genomics">
        <title>Gapless genome assembly of Colletotrichum higginsianum reveals chromosome structure and association of transposable elements with secondary metabolite gene clusters.</title>
        <authorList>
            <person name="Dallery J.-F."/>
            <person name="Lapalu N."/>
            <person name="Zampounis A."/>
            <person name="Pigne S."/>
            <person name="Luyten I."/>
            <person name="Amselem J."/>
            <person name="Wittenberg A.H.J."/>
            <person name="Zhou S."/>
            <person name="de Queiroz M.V."/>
            <person name="Robin G.P."/>
            <person name="Auger A."/>
            <person name="Hainaut M."/>
            <person name="Henrissat B."/>
            <person name="Kim K.-T."/>
            <person name="Lee Y.-H."/>
            <person name="Lespinet O."/>
            <person name="Schwartz D.C."/>
            <person name="Thon M.R."/>
            <person name="O'Connell R.J."/>
        </authorList>
    </citation>
    <scope>NUCLEOTIDE SEQUENCE [LARGE SCALE GENOMIC DNA]</scope>
    <source>
        <strain evidence="3">IMI 349063</strain>
    </source>
</reference>
<dbReference type="Pfam" id="PF07173">
    <property type="entry name" value="GRDP-like"/>
    <property type="match status" value="1"/>
</dbReference>
<keyword evidence="2" id="KW-0223">Dioxygenase</keyword>
<name>A0A1B7YWC6_COLHI</name>
<dbReference type="Proteomes" id="UP000092177">
    <property type="component" value="Chromosome 1"/>
</dbReference>
<feature type="region of interest" description="Disordered" evidence="1">
    <location>
        <begin position="723"/>
        <end position="753"/>
    </location>
</feature>
<feature type="region of interest" description="Disordered" evidence="1">
    <location>
        <begin position="1"/>
        <end position="73"/>
    </location>
</feature>
<dbReference type="GeneID" id="28860524"/>
<feature type="compositionally biased region" description="Low complexity" evidence="1">
    <location>
        <begin position="16"/>
        <end position="43"/>
    </location>
</feature>
<accession>A0A1B7YWC6</accession>
<keyword evidence="3" id="KW-1185">Reference proteome</keyword>
<dbReference type="EMBL" id="LTAN01000001">
    <property type="protein sequence ID" value="OBR16262.1"/>
    <property type="molecule type" value="Genomic_DNA"/>
</dbReference>
<dbReference type="GO" id="GO:0051213">
    <property type="term" value="F:dioxygenase activity"/>
    <property type="evidence" value="ECO:0007669"/>
    <property type="project" value="UniProtKB-KW"/>
</dbReference>
<evidence type="ECO:0000313" key="3">
    <source>
        <dbReference type="Proteomes" id="UP000092177"/>
    </source>
</evidence>
<evidence type="ECO:0000313" key="2">
    <source>
        <dbReference type="EMBL" id="OBR16262.1"/>
    </source>
</evidence>
<sequence length="842" mass="91990">MWKWKSKSHKADEDASGSASSSGPAPAPASTSAPPPAYGAATPQPSGSGPLDLPAVLGAVSLGPTPPHGTDPTEDACLAHLRLLTAFNRLKNETGYRDGLWEIWDSRANVGGGNDKAAAAAGTPNPDVLVKLREKRWAVYVGRAVDRYAVWWRSFVPDMLLERDMVDPPEERRDRYEGFPRCIACLARTHAQPKDLPRGIQPPTHNHHTHIVAIIIVDARPPTNAHKDCLRYGHGALWAAGMPWPVVNQAISGATFDYVVSNACVAQWEARTSLAWCNEDDPDAKKIRCPSCPTMVSVPWTTCGQSRDYSGTKRPGIAGEGYADGHLTQTCPSCSVTITHESLRAAKFRNDIQASVTSDHAMPGTILDLHTGLPKPLKYDSDNSNSAGCPDQLFPARLARRGLLAEVVEMLKPGSKVAPSMMVVRDNMEENFTGKFADSKNLKEVMNRHGHKKVTEFRLSLDGRRQTRKMMSRYWENSSPFAIDLVGCVMRQGTFTEKMCKLDWLHFPTARNLVADLLKKYTRFVDIIAIAATTKDKVAVPTLDVDLTWHTHQLSPQSYFVFTLAKTGAFVDHNDKVDEDKLSTAFEWTSKTYQEKYGEVYSQCKCWYCETVRVMALPATKMFGIGKEEKHKHNLHAIFCNPPFLMCFCVTQLLSHHTYLPNPCLDAVLEAWHAAAKANNVPMPPMTESAHVSSHPAVHTNETTARRATTRPIRLEYRNRLEETHSKARKRATKNFKADSGKRMGPRGEDRTSFWGKDVEVEGPWASSLAAVTTSAMYPAPPGFANMGPGSVGSCATGTCGGATGCGSELLGMCTAGCVGSGWFGGNAGCAGMGTTSGGVML</sequence>
<organism evidence="2 3">
    <name type="scientific">Colletotrichum higginsianum (strain IMI 349063)</name>
    <name type="common">Crucifer anthracnose fungus</name>
    <dbReference type="NCBI Taxonomy" id="759273"/>
    <lineage>
        <taxon>Eukaryota</taxon>
        <taxon>Fungi</taxon>
        <taxon>Dikarya</taxon>
        <taxon>Ascomycota</taxon>
        <taxon>Pezizomycotina</taxon>
        <taxon>Sordariomycetes</taxon>
        <taxon>Hypocreomycetidae</taxon>
        <taxon>Glomerellales</taxon>
        <taxon>Glomerellaceae</taxon>
        <taxon>Colletotrichum</taxon>
        <taxon>Colletotrichum destructivum species complex</taxon>
    </lineage>
</organism>
<gene>
    <name evidence="2" type="ORF">CH63R_01442</name>
</gene>
<evidence type="ECO:0000256" key="1">
    <source>
        <dbReference type="SAM" id="MobiDB-lite"/>
    </source>
</evidence>
<dbReference type="OrthoDB" id="2684236at2759"/>
<feature type="region of interest" description="Disordered" evidence="1">
    <location>
        <begin position="686"/>
        <end position="707"/>
    </location>
</feature>
<dbReference type="PANTHER" id="PTHR34365:SF7">
    <property type="entry name" value="GLYCINE-RICH DOMAIN-CONTAINING PROTEIN 1"/>
    <property type="match status" value="1"/>
</dbReference>
<comment type="caution">
    <text evidence="2">The sequence shown here is derived from an EMBL/GenBank/DDBJ whole genome shotgun (WGS) entry which is preliminary data.</text>
</comment>
<feature type="compositionally biased region" description="Basic and acidic residues" evidence="1">
    <location>
        <begin position="736"/>
        <end position="753"/>
    </location>
</feature>
<protein>
    <submittedName>
        <fullName evidence="2">Alpha-ketoglutarate-dependent sulfonate dioxygenase</fullName>
    </submittedName>
</protein>
<dbReference type="AlphaFoldDB" id="A0A1B7YWC6"/>
<dbReference type="InterPro" id="IPR009836">
    <property type="entry name" value="GRDP-like"/>
</dbReference>
<dbReference type="PANTHER" id="PTHR34365">
    <property type="entry name" value="ENOLASE (DUF1399)"/>
    <property type="match status" value="1"/>
</dbReference>
<keyword evidence="2" id="KW-0560">Oxidoreductase</keyword>
<dbReference type="KEGG" id="chig:CH63R_01442"/>
<dbReference type="RefSeq" id="XP_018164779.1">
    <property type="nucleotide sequence ID" value="XM_018296417.1"/>
</dbReference>
<dbReference type="VEuPathDB" id="FungiDB:CH63R_01442"/>
<proteinExistence type="predicted"/>